<proteinExistence type="predicted"/>
<dbReference type="Proteomes" id="UP000636938">
    <property type="component" value="Unassembled WGS sequence"/>
</dbReference>
<evidence type="ECO:0000313" key="2">
    <source>
        <dbReference type="Proteomes" id="UP000636938"/>
    </source>
</evidence>
<gene>
    <name evidence="1" type="ORF">H9654_09375</name>
</gene>
<name>A0A8X8FU54_9GAMM</name>
<organism evidence="1 2">
    <name type="scientific">Stenotrophomonas lacuserhaii</name>
    <dbReference type="NCBI Taxonomy" id="2760084"/>
    <lineage>
        <taxon>Bacteria</taxon>
        <taxon>Pseudomonadati</taxon>
        <taxon>Pseudomonadota</taxon>
        <taxon>Gammaproteobacteria</taxon>
        <taxon>Lysobacterales</taxon>
        <taxon>Lysobacteraceae</taxon>
        <taxon>Stenotrophomonas</taxon>
    </lineage>
</organism>
<dbReference type="AlphaFoldDB" id="A0A8X8FU54"/>
<sequence>MNLNPTLPVQATVNAMSAAPARRRCPAPHAGSLPGRLMQVSNAAGSFALRCLKAACREPGRALTLLAAMLAGLRPVGPVGVADASASTAGDQWEQIGRHIGAEAALCMRTRHLAGIVPAATEAHCMGQIAFNRAMEIPFDPDQFREVGREAPDLDSEAGQYVALVERGMHASVTMVKPTPVTQNIEDAARLANGLPAVQHRIKHAAGRIIRDCNVDERVDNDALGQPGVFIRADLDLVLQEACSEEILAPPTTMELRRANAALYYQSDRVKDERAFLVGQHRIHAGQASASAERAFEAKVVDLIAERTGI</sequence>
<dbReference type="EMBL" id="JACSQS010000008">
    <property type="protein sequence ID" value="MBD7954419.1"/>
    <property type="molecule type" value="Genomic_DNA"/>
</dbReference>
<comment type="caution">
    <text evidence="1">The sequence shown here is derived from an EMBL/GenBank/DDBJ whole genome shotgun (WGS) entry which is preliminary data.</text>
</comment>
<protein>
    <submittedName>
        <fullName evidence="1">Uncharacterized protein</fullName>
    </submittedName>
</protein>
<keyword evidence="2" id="KW-1185">Reference proteome</keyword>
<dbReference type="RefSeq" id="WP_191770623.1">
    <property type="nucleotide sequence ID" value="NZ_JACSQS010000008.1"/>
</dbReference>
<evidence type="ECO:0000313" key="1">
    <source>
        <dbReference type="EMBL" id="MBD7954419.1"/>
    </source>
</evidence>
<accession>A0A8X8FU54</accession>
<reference evidence="1 2" key="1">
    <citation type="submission" date="2020-08" db="EMBL/GenBank/DDBJ databases">
        <title>A Genomic Blueprint of the Chicken Gut Microbiome.</title>
        <authorList>
            <person name="Gilroy R."/>
            <person name="Ravi A."/>
            <person name="Getino M."/>
            <person name="Pursley I."/>
            <person name="Horton D.L."/>
            <person name="Alikhan N.-F."/>
            <person name="Baker D."/>
            <person name="Gharbi K."/>
            <person name="Hall N."/>
            <person name="Watson M."/>
            <person name="Adriaenssens E.M."/>
            <person name="Foster-Nyarko E."/>
            <person name="Jarju S."/>
            <person name="Secka A."/>
            <person name="Antonio M."/>
            <person name="Oren A."/>
            <person name="Chaudhuri R."/>
            <person name="La Ragione R.M."/>
            <person name="Hildebrand F."/>
            <person name="Pallen M.J."/>
        </authorList>
    </citation>
    <scope>NUCLEOTIDE SEQUENCE [LARGE SCALE GENOMIC DNA]</scope>
    <source>
        <strain evidence="1 2">Sa5BUN4</strain>
    </source>
</reference>